<dbReference type="CDD" id="cd02665">
    <property type="entry name" value="Peptidase_C19I"/>
    <property type="match status" value="1"/>
</dbReference>
<keyword evidence="6" id="KW-0963">Cytoplasm</keyword>
<evidence type="ECO:0000256" key="16">
    <source>
        <dbReference type="ARBA" id="ARBA00023242"/>
    </source>
</evidence>
<evidence type="ECO:0000313" key="23">
    <source>
        <dbReference type="Ensembl" id="ENSCPBP00000041315.1"/>
    </source>
</evidence>
<dbReference type="InterPro" id="IPR038765">
    <property type="entry name" value="Papain-like_cys_pep_sf"/>
</dbReference>
<dbReference type="GO" id="GO:0005829">
    <property type="term" value="C:cytosol"/>
    <property type="evidence" value="ECO:0007669"/>
    <property type="project" value="TreeGrafter"/>
</dbReference>
<dbReference type="PROSITE" id="PS50235">
    <property type="entry name" value="USP_3"/>
    <property type="match status" value="1"/>
</dbReference>
<dbReference type="GO" id="GO:0006508">
    <property type="term" value="P:proteolysis"/>
    <property type="evidence" value="ECO:0007669"/>
    <property type="project" value="UniProtKB-KW"/>
</dbReference>
<keyword evidence="14" id="KW-0832">Ubl conjugation</keyword>
<evidence type="ECO:0000256" key="9">
    <source>
        <dbReference type="ARBA" id="ARBA00022670"/>
    </source>
</evidence>
<protein>
    <recommendedName>
        <fullName evidence="19">Ubiquitin carboxyl-terminal hydrolase 25</fullName>
        <ecNumber evidence="5">3.4.19.12</ecNumber>
    </recommendedName>
    <alternativeName>
        <fullName evidence="22">Deubiquitinating enzyme 25</fullName>
    </alternativeName>
    <alternativeName>
        <fullName evidence="20">Ubiquitin thioesterase 25</fullName>
    </alternativeName>
    <alternativeName>
        <fullName evidence="21">Ubiquitin-specific-processing protease 25</fullName>
    </alternativeName>
</protein>
<dbReference type="SUPFAM" id="SSF54001">
    <property type="entry name" value="Cysteine proteinases"/>
    <property type="match status" value="1"/>
</dbReference>
<comment type="subunit">
    <text evidence="18">Homotetramer, inhibited form. Homodimer, active form. Interacts with ACTA1 (via its C-terminus); the interaction occurs for all isoforms but is strongest for isoform USP25m in muscle differentiating cells. Interacts (isoform USP25m only) with MYBPC1; the interaction prevents proteasomal degradation of MYBPC1. Interacts (isoform USP25m only) with FLNC (via filament repeats 17-18, 20-21 and 24). Interacts with GAPDH. Interacts with SUMO3; the interaction sumoylates efficiently USP25. Interacts with SUMO2; the interaction sumoylates efficiently USP25. Interacts with SUMO1; the interaction only weakly sumoylates USP25. Interacts with SYK; phosphorylates USP25 and regulates USP25 intracellular levels.</text>
</comment>
<dbReference type="GeneTree" id="ENSGT00940000157962"/>
<evidence type="ECO:0000256" key="14">
    <source>
        <dbReference type="ARBA" id="ARBA00022843"/>
    </source>
</evidence>
<evidence type="ECO:0000313" key="24">
    <source>
        <dbReference type="Proteomes" id="UP000694380"/>
    </source>
</evidence>
<dbReference type="CDD" id="cd20486">
    <property type="entry name" value="USP25_C"/>
    <property type="match status" value="1"/>
</dbReference>
<keyword evidence="24" id="KW-1185">Reference proteome</keyword>
<dbReference type="InterPro" id="IPR003903">
    <property type="entry name" value="UIM_dom"/>
</dbReference>
<evidence type="ECO:0000256" key="19">
    <source>
        <dbReference type="ARBA" id="ARBA00071638"/>
    </source>
</evidence>
<dbReference type="SMART" id="SM00726">
    <property type="entry name" value="UIM"/>
    <property type="match status" value="2"/>
</dbReference>
<name>A0A8C3PGH5_CHRPI</name>
<evidence type="ECO:0000256" key="13">
    <source>
        <dbReference type="ARBA" id="ARBA00022807"/>
    </source>
</evidence>
<dbReference type="RefSeq" id="XP_005294696.1">
    <property type="nucleotide sequence ID" value="XM_005294639.5"/>
</dbReference>
<evidence type="ECO:0000256" key="11">
    <source>
        <dbReference type="ARBA" id="ARBA00022786"/>
    </source>
</evidence>
<dbReference type="Gene3D" id="1.10.8.10">
    <property type="entry name" value="DNA helicase RuvA subunit, C-terminal domain"/>
    <property type="match status" value="1"/>
</dbReference>
<dbReference type="FunFam" id="1.10.8.10:FF:000023">
    <property type="entry name" value="Putative ubiquitin carboxyl-terminal hydrolase 25"/>
    <property type="match status" value="1"/>
</dbReference>
<evidence type="ECO:0000256" key="2">
    <source>
        <dbReference type="ARBA" id="ARBA00004123"/>
    </source>
</evidence>
<dbReference type="Proteomes" id="UP000694380">
    <property type="component" value="Unplaced"/>
</dbReference>
<evidence type="ECO:0000256" key="21">
    <source>
        <dbReference type="ARBA" id="ARBA00078773"/>
    </source>
</evidence>
<proteinExistence type="inferred from homology"/>
<accession>A0A8C3PGH5</accession>
<dbReference type="InterPro" id="IPR054109">
    <property type="entry name" value="UBA_8"/>
</dbReference>
<dbReference type="InterPro" id="IPR018200">
    <property type="entry name" value="USP_CS"/>
</dbReference>
<keyword evidence="8" id="KW-0597">Phosphoprotein</keyword>
<keyword evidence="10" id="KW-0677">Repeat</keyword>
<evidence type="ECO:0000256" key="15">
    <source>
        <dbReference type="ARBA" id="ARBA00023054"/>
    </source>
</evidence>
<dbReference type="FunFam" id="3.90.70.10:FF:000004">
    <property type="entry name" value="Putative ubiquitin carboxyl-terminal hydrolase 25"/>
    <property type="match status" value="1"/>
</dbReference>
<keyword evidence="15" id="KW-0175">Coiled coil</keyword>
<dbReference type="GO" id="GO:0004843">
    <property type="term" value="F:cysteine-type deubiquitinase activity"/>
    <property type="evidence" value="ECO:0007669"/>
    <property type="project" value="UniProtKB-EC"/>
</dbReference>
<evidence type="ECO:0000256" key="22">
    <source>
        <dbReference type="ARBA" id="ARBA00082178"/>
    </source>
</evidence>
<evidence type="ECO:0000256" key="4">
    <source>
        <dbReference type="ARBA" id="ARBA00009085"/>
    </source>
</evidence>
<dbReference type="InterPro" id="IPR054108">
    <property type="entry name" value="USP25/28_UIM"/>
</dbReference>
<dbReference type="CTD" id="29761"/>
<evidence type="ECO:0000256" key="18">
    <source>
        <dbReference type="ARBA" id="ARBA00062193"/>
    </source>
</evidence>
<evidence type="ECO:0000256" key="3">
    <source>
        <dbReference type="ARBA" id="ARBA00004496"/>
    </source>
</evidence>
<gene>
    <name evidence="23" type="primary">USP25</name>
</gene>
<dbReference type="PROSITE" id="PS00973">
    <property type="entry name" value="USP_2"/>
    <property type="match status" value="1"/>
</dbReference>
<evidence type="ECO:0000256" key="1">
    <source>
        <dbReference type="ARBA" id="ARBA00000707"/>
    </source>
</evidence>
<evidence type="ECO:0000256" key="5">
    <source>
        <dbReference type="ARBA" id="ARBA00012759"/>
    </source>
</evidence>
<keyword evidence="13" id="KW-0788">Thiol protease</keyword>
<reference evidence="23" key="1">
    <citation type="submission" date="2025-08" db="UniProtKB">
        <authorList>
            <consortium name="Ensembl"/>
        </authorList>
    </citation>
    <scope>IDENTIFICATION</scope>
</reference>
<reference evidence="23" key="2">
    <citation type="submission" date="2025-09" db="UniProtKB">
        <authorList>
            <consortium name="Ensembl"/>
        </authorList>
    </citation>
    <scope>IDENTIFICATION</scope>
</reference>
<dbReference type="SUPFAM" id="SSF46934">
    <property type="entry name" value="UBA-like"/>
    <property type="match status" value="1"/>
</dbReference>
<evidence type="ECO:0000256" key="17">
    <source>
        <dbReference type="ARBA" id="ARBA00053306"/>
    </source>
</evidence>
<evidence type="ECO:0000256" key="10">
    <source>
        <dbReference type="ARBA" id="ARBA00022737"/>
    </source>
</evidence>
<evidence type="ECO:0000256" key="7">
    <source>
        <dbReference type="ARBA" id="ARBA00022499"/>
    </source>
</evidence>
<keyword evidence="12" id="KW-0378">Hydrolase</keyword>
<organism evidence="23 24">
    <name type="scientific">Chrysemys picta bellii</name>
    <name type="common">Western painted turtle</name>
    <name type="synonym">Emys bellii</name>
    <dbReference type="NCBI Taxonomy" id="8478"/>
    <lineage>
        <taxon>Eukaryota</taxon>
        <taxon>Metazoa</taxon>
        <taxon>Chordata</taxon>
        <taxon>Craniata</taxon>
        <taxon>Vertebrata</taxon>
        <taxon>Euteleostomi</taxon>
        <taxon>Archelosauria</taxon>
        <taxon>Testudinata</taxon>
        <taxon>Testudines</taxon>
        <taxon>Cryptodira</taxon>
        <taxon>Durocryptodira</taxon>
        <taxon>Testudinoidea</taxon>
        <taxon>Emydidae</taxon>
        <taxon>Chrysemys</taxon>
    </lineage>
</organism>
<dbReference type="GO" id="GO:0016579">
    <property type="term" value="P:protein deubiquitination"/>
    <property type="evidence" value="ECO:0007669"/>
    <property type="project" value="InterPro"/>
</dbReference>
<dbReference type="PROSITE" id="PS50330">
    <property type="entry name" value="UIM"/>
    <property type="match status" value="1"/>
</dbReference>
<dbReference type="OrthoDB" id="2420415at2759"/>
<keyword evidence="16" id="KW-0539">Nucleus</keyword>
<dbReference type="Pfam" id="PF00443">
    <property type="entry name" value="UCH"/>
    <property type="match status" value="1"/>
</dbReference>
<dbReference type="InterPro" id="IPR050164">
    <property type="entry name" value="Peptidase_C19"/>
</dbReference>
<dbReference type="CDD" id="cd14354">
    <property type="entry name" value="UBA_UBP25"/>
    <property type="match status" value="1"/>
</dbReference>
<dbReference type="Gene3D" id="3.90.70.10">
    <property type="entry name" value="Cysteine proteinases"/>
    <property type="match status" value="1"/>
</dbReference>
<dbReference type="PANTHER" id="PTHR24006">
    <property type="entry name" value="UBIQUITIN CARBOXYL-TERMINAL HYDROLASE"/>
    <property type="match status" value="1"/>
</dbReference>
<dbReference type="Pfam" id="PF21909">
    <property type="entry name" value="USP_UIM_N"/>
    <property type="match status" value="1"/>
</dbReference>
<dbReference type="PANTHER" id="PTHR24006:SF666">
    <property type="entry name" value="UBIQUITIN CARBOXYL-TERMINAL HYDROLASE 25"/>
    <property type="match status" value="1"/>
</dbReference>
<dbReference type="Pfam" id="PF22566">
    <property type="entry name" value="UBA_8"/>
    <property type="match status" value="1"/>
</dbReference>
<comment type="subcellular location">
    <subcellularLocation>
        <location evidence="3">Cytoplasm</location>
    </subcellularLocation>
    <subcellularLocation>
        <location evidence="2">Nucleus</location>
    </subcellularLocation>
</comment>
<dbReference type="GO" id="GO:0005634">
    <property type="term" value="C:nucleus"/>
    <property type="evidence" value="ECO:0007669"/>
    <property type="project" value="UniProtKB-SubCell"/>
</dbReference>
<dbReference type="EC" id="3.4.19.12" evidence="5"/>
<dbReference type="PROSITE" id="PS00972">
    <property type="entry name" value="USP_1"/>
    <property type="match status" value="1"/>
</dbReference>
<comment type="function">
    <text evidence="17">The muscle-specific isoform (USP25m) may have a role in the regulation of muscular differentiation and function.</text>
</comment>
<dbReference type="Ensembl" id="ENSCPBT00000048424.1">
    <property type="protein sequence ID" value="ENSCPBP00000041315.1"/>
    <property type="gene ID" value="ENSCPBG00000028347.1"/>
</dbReference>
<evidence type="ECO:0000256" key="6">
    <source>
        <dbReference type="ARBA" id="ARBA00022490"/>
    </source>
</evidence>
<dbReference type="GeneID" id="101942023"/>
<evidence type="ECO:0000256" key="20">
    <source>
        <dbReference type="ARBA" id="ARBA00075172"/>
    </source>
</evidence>
<dbReference type="InterPro" id="IPR028889">
    <property type="entry name" value="USP"/>
</dbReference>
<comment type="similarity">
    <text evidence="4">Belongs to the peptidase C19 family.</text>
</comment>
<dbReference type="InterPro" id="IPR001394">
    <property type="entry name" value="Peptidase_C19_UCH"/>
</dbReference>
<evidence type="ECO:0000256" key="12">
    <source>
        <dbReference type="ARBA" id="ARBA00022801"/>
    </source>
</evidence>
<keyword evidence="9" id="KW-0645">Protease</keyword>
<evidence type="ECO:0000256" key="8">
    <source>
        <dbReference type="ARBA" id="ARBA00022553"/>
    </source>
</evidence>
<keyword evidence="7" id="KW-1017">Isopeptide bond</keyword>
<comment type="catalytic activity">
    <reaction evidence="1">
        <text>Thiol-dependent hydrolysis of ester, thioester, amide, peptide and isopeptide bonds formed by the C-terminal Gly of ubiquitin (a 76-residue protein attached to proteins as an intracellular targeting signal).</text>
        <dbReference type="EC" id="3.4.19.12"/>
    </reaction>
</comment>
<dbReference type="GO" id="GO:0032183">
    <property type="term" value="F:SUMO binding"/>
    <property type="evidence" value="ECO:0007669"/>
    <property type="project" value="TreeGrafter"/>
</dbReference>
<dbReference type="OMA" id="PTMQGII"/>
<dbReference type="AlphaFoldDB" id="A0A8C3PGH5"/>
<dbReference type="InterPro" id="IPR009060">
    <property type="entry name" value="UBA-like_sf"/>
</dbReference>
<sequence>MTVEQNVLQQSKSQKHQQTFLNQLREITGINDIQVLQQALKDSNGNLELAVTFLTAKNAKVPQQEEATYYQTALPGNDRYISVGSQADTNVIDLTGDDKDDLQRAIALSLEESNRAFRETGITDEEQAISRVLEASIAENKASLKRTHPEVWSDSPNPYDRKRQDSCPVGLKNVGNTCWFSAVIQSLFNLLEFRRLVLNYNPPASAQDLPRNQKEHRNLPFMRELRYLFALLVGSKRKYVDPSRAVEILKDAFKSNDSQQQDVSEFTHKLLDWLEDAFQIKAEEERDGEKPKNPMVELFYGRFLAVGVLEGKKFENTEMFGQYPLQVNGFKDLHECLEAAMIEGEIESLHSENSGKSGQEHWFTELPPVLTFELSRFEFNQALGRPEKIHNKLEFPPILYLDRYMHKNREITRIKRDEIKRLKEYLTVLQQRLERYLSYGSGPKRFPLVDVLQYALEFASSKPVCTSPIDDIDASAPLSGTVTTQTIPSTTEQQGPSSSEIPSTSPVQRSVIHKPFTQSRIPPDLPMHPAPRHITEEELSVLEGCLHRWRTEVENDTRDLQESISRIHRTIELMYSDKSMVQVPYRLHAVLVHEGQANAGHYWAYIYDHHQRRWMKYNDISVTKSTWEELERDSFGGYRNASAYCLMYINDKEQFLIQEEFNKETGQMLLGMDTLPPDLKDYVKEDNKRFEKELEEWDAELAQKVQQEKLLASQTPRMPAPSSAPVQAGEPEYLEQPSRTDLSKQLKEDSVRAITKALAEQEDRSPETVMQTAIKLEYARLLKLAQDDPPPECDYRLHHAVVYFMQNEAPKKIIERTLLEQFGDHNLSFDERCRNIMKVAQAKLEMIKPDELNMEEYERWHQEYRNYRETTMYLMVGLELFQKKSYMEALLYLIYAYQNNKELLSKGLYRGHDEELISHYRRECLLKLNEHAAALFESGDDQEVNNGLIIMNELIVPCLPLLLVDETEEKDIAAVEDMRNRWCSYLGQEMEPNLQEKLTDFLPKLLDCSTEIKGFNDPPKLPSYSTHELCERFARIMLSLSRTPADGR</sequence>
<keyword evidence="11" id="KW-0833">Ubl conjugation pathway</keyword>